<dbReference type="OrthoDB" id="6064873at2"/>
<gene>
    <name evidence="3" type="ORF">ATB53_04830</name>
</gene>
<organism evidence="3 4">
    <name type="scientific">Xanthomonas campestris pv. translucens</name>
    <dbReference type="NCBI Taxonomy" id="343"/>
    <lineage>
        <taxon>Bacteria</taxon>
        <taxon>Pseudomonadati</taxon>
        <taxon>Pseudomonadota</taxon>
        <taxon>Gammaproteobacteria</taxon>
        <taxon>Lysobacterales</taxon>
        <taxon>Lysobacteraceae</taxon>
        <taxon>Xanthomonas</taxon>
        <taxon>Xanthomonas translucens group</taxon>
    </lineage>
</organism>
<sequence>MPQTGRTLDSTITASTVPWITADQVLPLARLEGGKTPLRVAGRAKKLSPWNQFCYGVFESHAGTELIFRIPVEEQPQDDAPIIIAGVLAVTRKMSVELQGRVEGPWLMATREPVVPIPDRGRNPVAIGEFLRRNSLSDLGFLASKTGWADICSAARLPELSDRKLMTANFRDETKFIEALKQLAGTGVKGLVIARGGGERLETIGSSRDVVCALIETGLPFYVALGHANDVLLLDKHADDVFLTPSDFGHRLRNCLDAAQEAEDARTEASDAEDKLIQLSTKLDRRESELDETRRHLNELLQQSKLDGQGLKAELRQWKMFATAAGAGLFLLLLWLAMR</sequence>
<reference evidence="3 4" key="1">
    <citation type="submission" date="2015-11" db="EMBL/GenBank/DDBJ databases">
        <title>Long Read and Single Molecule DNA Sequencing Simplifies Genome Assembly and TAL Effector Gene Analysis of Xanthomonas translucens.</title>
        <authorList>
            <person name="Peng Z."/>
            <person name="Hu Y."/>
            <person name="Xie J."/>
            <person name="Potnis N."/>
            <person name="Akhunova A."/>
            <person name="Jones J."/>
            <person name="Liu Z."/>
            <person name="White F."/>
            <person name="Liu S."/>
        </authorList>
    </citation>
    <scope>NUCLEOTIDE SEQUENCE [LARGE SCALE GENOMIC DNA]</scope>
    <source>
        <strain evidence="3 4">B1</strain>
    </source>
</reference>
<keyword evidence="1" id="KW-0175">Coiled coil</keyword>
<protein>
    <recommendedName>
        <fullName evidence="5">Exonuclease VII large subunit C-terminal domain-containing protein</fullName>
    </recommendedName>
</protein>
<evidence type="ECO:0000256" key="2">
    <source>
        <dbReference type="SAM" id="Phobius"/>
    </source>
</evidence>
<dbReference type="EMBL" id="LNTA01000177">
    <property type="protein sequence ID" value="KWV12939.1"/>
    <property type="molecule type" value="Genomic_DNA"/>
</dbReference>
<feature type="transmembrane region" description="Helical" evidence="2">
    <location>
        <begin position="320"/>
        <end position="338"/>
    </location>
</feature>
<feature type="coiled-coil region" evidence="1">
    <location>
        <begin position="255"/>
        <end position="303"/>
    </location>
</feature>
<keyword evidence="2" id="KW-0472">Membrane</keyword>
<keyword evidence="2" id="KW-0812">Transmembrane</keyword>
<proteinExistence type="predicted"/>
<keyword evidence="2" id="KW-1133">Transmembrane helix</keyword>
<name>A0A109HIY0_XANCT</name>
<dbReference type="Proteomes" id="UP000055854">
    <property type="component" value="Unassembled WGS sequence"/>
</dbReference>
<evidence type="ECO:0000256" key="1">
    <source>
        <dbReference type="SAM" id="Coils"/>
    </source>
</evidence>
<accession>A0A109HIY0</accession>
<evidence type="ECO:0000313" key="4">
    <source>
        <dbReference type="Proteomes" id="UP000055854"/>
    </source>
</evidence>
<comment type="caution">
    <text evidence="3">The sequence shown here is derived from an EMBL/GenBank/DDBJ whole genome shotgun (WGS) entry which is preliminary data.</text>
</comment>
<evidence type="ECO:0008006" key="5">
    <source>
        <dbReference type="Google" id="ProtNLM"/>
    </source>
</evidence>
<evidence type="ECO:0000313" key="3">
    <source>
        <dbReference type="EMBL" id="KWV12939.1"/>
    </source>
</evidence>
<dbReference type="AlphaFoldDB" id="A0A109HIY0"/>